<evidence type="ECO:0000313" key="7">
    <source>
        <dbReference type="Proteomes" id="UP000785679"/>
    </source>
</evidence>
<dbReference type="SUPFAM" id="SSF57903">
    <property type="entry name" value="FYVE/PHD zinc finger"/>
    <property type="match status" value="1"/>
</dbReference>
<evidence type="ECO:0000256" key="3">
    <source>
        <dbReference type="ARBA" id="ARBA00022833"/>
    </source>
</evidence>
<dbReference type="OrthoDB" id="313399at2759"/>
<feature type="domain" description="PHD-type" evidence="5">
    <location>
        <begin position="322"/>
        <end position="435"/>
    </location>
</feature>
<evidence type="ECO:0000259" key="5">
    <source>
        <dbReference type="PROSITE" id="PS51805"/>
    </source>
</evidence>
<protein>
    <recommendedName>
        <fullName evidence="5">PHD-type domain-containing protein</fullName>
    </recommendedName>
</protein>
<evidence type="ECO:0000256" key="4">
    <source>
        <dbReference type="SAM" id="MobiDB-lite"/>
    </source>
</evidence>
<dbReference type="PANTHER" id="PTHR13793:SF107">
    <property type="entry name" value="BROMODOMAIN-CONTAINING PROTEIN HOMOLOG"/>
    <property type="match status" value="1"/>
</dbReference>
<feature type="compositionally biased region" description="Acidic residues" evidence="4">
    <location>
        <begin position="830"/>
        <end position="843"/>
    </location>
</feature>
<dbReference type="CDD" id="cd15492">
    <property type="entry name" value="PHD_BRPF_JADE_like"/>
    <property type="match status" value="1"/>
</dbReference>
<evidence type="ECO:0000313" key="6">
    <source>
        <dbReference type="EMBL" id="TNV85284.1"/>
    </source>
</evidence>
<keyword evidence="7" id="KW-1185">Reference proteome</keyword>
<sequence>MTETDYILGLLSKRLVDTEDYITQQFKRLSDCVKSAYNKSIRGTSIYEDPCTEISMGQRIPNPIDLFSCTNHLLLKDWTENEVRYQKQSEDPSTSILLDIRSNHSRIGQFIQYQEEKFIKERELEFREKKREILLNAGVLSPQKPVHHTLIMSQFRIKSDQPGKERKGKSSLKQGKTHRYVSIITKKFSQDEIEEGCVVCVGEDYEDDNLIVYCAVSTFNAQILQKCNLQVHQQCYGLEEIPSDDFVCQTCQAFDEYNKLVPCALCSLKGGVMRPTTLKSKEKIGSQKTKKQSDNQKSSKFSIAYTYIAVISSYIKKEREYQAKCQSLRNAGQLTADYFQTYYQWVHLSCVFWISEINLPQKAPIKISRSQIEHRTKLNCIICQQKGRGACIQCCNKGCTTSFHVECARKARYYMEYSGPSDDQDSFSIFCLRHRPFPLRKEIERNERLTEDEITHFCELFDNSLFEWKNMKKWSDKDKRELLSNIGNVYFYMRKLRITLFKQLDFHSRSQTLSELFQSDHNPKPCSLLVKQGRYSLEPKPWNVILDPPQMHAFPWKYVKFRNYTTKDCYYMCKDQLIKDEESFVKRIVGDKYQEKYEQFKKRLQKQEEKIRDKEKILKEKEDQEKMEQGDSEEELESTTVADNGKRGNKSLAIPPLPDEPQCYCKKKVANLDNSILCLNGESNCPYGGYFHQSCIRKFDYKVDIKAGFKYMCKACKRLGPAVASKMSKLNKSAKEEKSRSDQACKPESFGKAIKQPKQLINDKKTMMLGTFTDGSTLTCSVNDSTCSNNSRSANNNSQQSRTIVTKKKKSTFAYGNSESQQNPLNDDIKGDDENDSEEEEMMVDIIFSK</sequence>
<dbReference type="GO" id="GO:0006357">
    <property type="term" value="P:regulation of transcription by RNA polymerase II"/>
    <property type="evidence" value="ECO:0007669"/>
    <property type="project" value="TreeGrafter"/>
</dbReference>
<keyword evidence="1" id="KW-0479">Metal-binding</keyword>
<dbReference type="GO" id="GO:0008270">
    <property type="term" value="F:zinc ion binding"/>
    <property type="evidence" value="ECO:0007669"/>
    <property type="project" value="UniProtKB-KW"/>
</dbReference>
<feature type="compositionally biased region" description="Basic and acidic residues" evidence="4">
    <location>
        <begin position="615"/>
        <end position="629"/>
    </location>
</feature>
<dbReference type="InterPro" id="IPR013083">
    <property type="entry name" value="Znf_RING/FYVE/PHD"/>
</dbReference>
<dbReference type="InterPro" id="IPR034732">
    <property type="entry name" value="EPHD"/>
</dbReference>
<dbReference type="Gene3D" id="3.30.40.10">
    <property type="entry name" value="Zinc/RING finger domain, C3HC4 (zinc finger)"/>
    <property type="match status" value="2"/>
</dbReference>
<accession>A0A8J8P3S3</accession>
<feature type="region of interest" description="Disordered" evidence="4">
    <location>
        <begin position="787"/>
        <end position="850"/>
    </location>
</feature>
<gene>
    <name evidence="6" type="ORF">FGO68_gene11457</name>
</gene>
<reference evidence="6" key="1">
    <citation type="submission" date="2019-06" db="EMBL/GenBank/DDBJ databases">
        <authorList>
            <person name="Zheng W."/>
        </authorList>
    </citation>
    <scope>NUCLEOTIDE SEQUENCE</scope>
    <source>
        <strain evidence="6">QDHG01</strain>
    </source>
</reference>
<organism evidence="6 7">
    <name type="scientific">Halteria grandinella</name>
    <dbReference type="NCBI Taxonomy" id="5974"/>
    <lineage>
        <taxon>Eukaryota</taxon>
        <taxon>Sar</taxon>
        <taxon>Alveolata</taxon>
        <taxon>Ciliophora</taxon>
        <taxon>Intramacronucleata</taxon>
        <taxon>Spirotrichea</taxon>
        <taxon>Stichotrichia</taxon>
        <taxon>Sporadotrichida</taxon>
        <taxon>Halteriidae</taxon>
        <taxon>Halteria</taxon>
    </lineage>
</organism>
<evidence type="ECO:0000256" key="2">
    <source>
        <dbReference type="ARBA" id="ARBA00022771"/>
    </source>
</evidence>
<dbReference type="InterPro" id="IPR011011">
    <property type="entry name" value="Znf_FYVE_PHD"/>
</dbReference>
<dbReference type="InterPro" id="IPR050701">
    <property type="entry name" value="Histone_Mod_Regulator"/>
</dbReference>
<keyword evidence="2" id="KW-0863">Zinc-finger</keyword>
<name>A0A8J8P3S3_HALGN</name>
<dbReference type="PROSITE" id="PS51805">
    <property type="entry name" value="EPHD"/>
    <property type="match status" value="1"/>
</dbReference>
<dbReference type="EMBL" id="RRYP01001957">
    <property type="protein sequence ID" value="TNV85284.1"/>
    <property type="molecule type" value="Genomic_DNA"/>
</dbReference>
<proteinExistence type="predicted"/>
<feature type="compositionally biased region" description="Polar residues" evidence="4">
    <location>
        <begin position="814"/>
        <end position="825"/>
    </location>
</feature>
<dbReference type="Pfam" id="PF13832">
    <property type="entry name" value="zf-HC5HC2H_2"/>
    <property type="match status" value="1"/>
</dbReference>
<keyword evidence="3" id="KW-0862">Zinc</keyword>
<dbReference type="Proteomes" id="UP000785679">
    <property type="component" value="Unassembled WGS sequence"/>
</dbReference>
<dbReference type="PANTHER" id="PTHR13793">
    <property type="entry name" value="PHD FINGER PROTEINS"/>
    <property type="match status" value="1"/>
</dbReference>
<dbReference type="AlphaFoldDB" id="A0A8J8P3S3"/>
<dbReference type="SMART" id="SM00249">
    <property type="entry name" value="PHD"/>
    <property type="match status" value="3"/>
</dbReference>
<dbReference type="CDD" id="cd15571">
    <property type="entry name" value="ePHD"/>
    <property type="match status" value="1"/>
</dbReference>
<feature type="compositionally biased region" description="Low complexity" evidence="4">
    <location>
        <begin position="788"/>
        <end position="802"/>
    </location>
</feature>
<dbReference type="InterPro" id="IPR001965">
    <property type="entry name" value="Znf_PHD"/>
</dbReference>
<dbReference type="InterPro" id="IPR019787">
    <property type="entry name" value="Znf_PHD-finger"/>
</dbReference>
<comment type="caution">
    <text evidence="6">The sequence shown here is derived from an EMBL/GenBank/DDBJ whole genome shotgun (WGS) entry which is preliminary data.</text>
</comment>
<dbReference type="Pfam" id="PF13831">
    <property type="entry name" value="PHD_2"/>
    <property type="match status" value="1"/>
</dbReference>
<feature type="region of interest" description="Disordered" evidence="4">
    <location>
        <begin position="615"/>
        <end position="654"/>
    </location>
</feature>
<evidence type="ECO:0000256" key="1">
    <source>
        <dbReference type="ARBA" id="ARBA00022723"/>
    </source>
</evidence>